<dbReference type="Pfam" id="PF13905">
    <property type="entry name" value="Thioredoxin_8"/>
    <property type="match status" value="1"/>
</dbReference>
<dbReference type="Proteomes" id="UP001139450">
    <property type="component" value="Unassembled WGS sequence"/>
</dbReference>
<evidence type="ECO:0000256" key="2">
    <source>
        <dbReference type="ARBA" id="ARBA00022748"/>
    </source>
</evidence>
<gene>
    <name evidence="6" type="ORF">MUY27_00145</name>
</gene>
<comment type="subcellular location">
    <subcellularLocation>
        <location evidence="1">Cell envelope</location>
    </subcellularLocation>
</comment>
<dbReference type="InterPro" id="IPR013766">
    <property type="entry name" value="Thioredoxin_domain"/>
</dbReference>
<dbReference type="CDD" id="cd02966">
    <property type="entry name" value="TlpA_like_family"/>
    <property type="match status" value="1"/>
</dbReference>
<evidence type="ECO:0000256" key="1">
    <source>
        <dbReference type="ARBA" id="ARBA00004196"/>
    </source>
</evidence>
<proteinExistence type="predicted"/>
<protein>
    <submittedName>
        <fullName evidence="6">TlpA family protein disulfide reductase</fullName>
    </submittedName>
</protein>
<dbReference type="RefSeq" id="WP_245127932.1">
    <property type="nucleotide sequence ID" value="NZ_JALJEJ010000001.1"/>
</dbReference>
<keyword evidence="4" id="KW-0676">Redox-active center</keyword>
<evidence type="ECO:0000313" key="7">
    <source>
        <dbReference type="Proteomes" id="UP001139450"/>
    </source>
</evidence>
<name>A0A9X2B737_9SPHI</name>
<keyword evidence="3" id="KW-1015">Disulfide bond</keyword>
<dbReference type="PROSITE" id="PS51352">
    <property type="entry name" value="THIOREDOXIN_2"/>
    <property type="match status" value="1"/>
</dbReference>
<evidence type="ECO:0000313" key="6">
    <source>
        <dbReference type="EMBL" id="MCJ8208094.1"/>
    </source>
</evidence>
<dbReference type="SUPFAM" id="SSF52833">
    <property type="entry name" value="Thioredoxin-like"/>
    <property type="match status" value="1"/>
</dbReference>
<dbReference type="InterPro" id="IPR012336">
    <property type="entry name" value="Thioredoxin-like_fold"/>
</dbReference>
<dbReference type="GO" id="GO:0017004">
    <property type="term" value="P:cytochrome complex assembly"/>
    <property type="evidence" value="ECO:0007669"/>
    <property type="project" value="UniProtKB-KW"/>
</dbReference>
<evidence type="ECO:0000259" key="5">
    <source>
        <dbReference type="PROSITE" id="PS51352"/>
    </source>
</evidence>
<dbReference type="InterPro" id="IPR050553">
    <property type="entry name" value="Thioredoxin_ResA/DsbE_sf"/>
</dbReference>
<feature type="domain" description="Thioredoxin" evidence="5">
    <location>
        <begin position="348"/>
        <end position="495"/>
    </location>
</feature>
<reference evidence="6" key="1">
    <citation type="submission" date="2022-04" db="EMBL/GenBank/DDBJ databases">
        <title>Mucilaginibacter sp. RS28 isolated from freshwater.</title>
        <authorList>
            <person name="Ko S.-R."/>
        </authorList>
    </citation>
    <scope>NUCLEOTIDE SEQUENCE</scope>
    <source>
        <strain evidence="6">RS28</strain>
    </source>
</reference>
<dbReference type="AlphaFoldDB" id="A0A9X2B737"/>
<evidence type="ECO:0000256" key="3">
    <source>
        <dbReference type="ARBA" id="ARBA00023157"/>
    </source>
</evidence>
<dbReference type="PANTHER" id="PTHR42852">
    <property type="entry name" value="THIOL:DISULFIDE INTERCHANGE PROTEIN DSBE"/>
    <property type="match status" value="1"/>
</dbReference>
<accession>A0A9X2B737</accession>
<organism evidence="6 7">
    <name type="scientific">Mucilaginibacter straminoryzae</name>
    <dbReference type="NCBI Taxonomy" id="2932774"/>
    <lineage>
        <taxon>Bacteria</taxon>
        <taxon>Pseudomonadati</taxon>
        <taxon>Bacteroidota</taxon>
        <taxon>Sphingobacteriia</taxon>
        <taxon>Sphingobacteriales</taxon>
        <taxon>Sphingobacteriaceae</taxon>
        <taxon>Mucilaginibacter</taxon>
    </lineage>
</organism>
<dbReference type="Gene3D" id="3.40.30.10">
    <property type="entry name" value="Glutaredoxin"/>
    <property type="match status" value="1"/>
</dbReference>
<keyword evidence="7" id="KW-1185">Reference proteome</keyword>
<dbReference type="GO" id="GO:0030313">
    <property type="term" value="C:cell envelope"/>
    <property type="evidence" value="ECO:0007669"/>
    <property type="project" value="UniProtKB-SubCell"/>
</dbReference>
<sequence>MNTKLYTLYILALVIFLTSLVFTRSYAQTRKKLVTTITVHFQSPPPVDSLEAIYVDRQSLVYDVIKKCKPIKDNVCTLILTLSHPELVSLGYDTFSLFETNESYYGSFATMIEPGDHLTLEVGKNFNLGIRNVQFFGKGSEKLSMLHDFIKSIGMKPGKFPISMNLHELFQRADSNQVEFTAILNKYKDSISNTSFTFYKSFWTANNYIPAFTRLARQKERPDSLYKNFSLVVNAAKISERLVVQSTWEEIADIADINYGRKENIAIEKFYGSKATNTWQHYLNLKALYPGEPLNQSLCTAFIIHRMKAKGVDQQLQQCVSDFLITKWPDQQKFSAAQRFFSAYNKKTKAGLPVLSLALKDTTGKFRYLTDYKGKVVVVDFFFNGCAGCVSERPFLDSLRKVYNTKDVAFVAISTDRSETLWKKGIGKFTLKDADQLYTNGEGYNHPFIRYYEIYSYPTLMLIDKNSNVVTARGAEIRSADGWNTFTKMINTELSK</sequence>
<dbReference type="InterPro" id="IPR036249">
    <property type="entry name" value="Thioredoxin-like_sf"/>
</dbReference>
<keyword evidence="2" id="KW-0201">Cytochrome c-type biogenesis</keyword>
<comment type="caution">
    <text evidence="6">The sequence shown here is derived from an EMBL/GenBank/DDBJ whole genome shotgun (WGS) entry which is preliminary data.</text>
</comment>
<dbReference type="EMBL" id="JALJEJ010000001">
    <property type="protein sequence ID" value="MCJ8208094.1"/>
    <property type="molecule type" value="Genomic_DNA"/>
</dbReference>
<evidence type="ECO:0000256" key="4">
    <source>
        <dbReference type="ARBA" id="ARBA00023284"/>
    </source>
</evidence>
<dbReference type="PANTHER" id="PTHR42852:SF6">
    <property type="entry name" value="THIOL:DISULFIDE INTERCHANGE PROTEIN DSBE"/>
    <property type="match status" value="1"/>
</dbReference>